<protein>
    <submittedName>
        <fullName evidence="1">Uncharacterized protein</fullName>
    </submittedName>
</protein>
<organism evidence="1 3">
    <name type="scientific">Peronospora belbahrii</name>
    <dbReference type="NCBI Taxonomy" id="622444"/>
    <lineage>
        <taxon>Eukaryota</taxon>
        <taxon>Sar</taxon>
        <taxon>Stramenopiles</taxon>
        <taxon>Oomycota</taxon>
        <taxon>Peronosporomycetes</taxon>
        <taxon>Peronosporales</taxon>
        <taxon>Peronosporaceae</taxon>
        <taxon>Peronospora</taxon>
    </lineage>
</organism>
<dbReference type="EMBL" id="CAKLCB010000064">
    <property type="protein sequence ID" value="CAH0514309.1"/>
    <property type="molecule type" value="Genomic_DNA"/>
</dbReference>
<evidence type="ECO:0000313" key="3">
    <source>
        <dbReference type="Proteomes" id="UP001158986"/>
    </source>
</evidence>
<sequence length="100" mass="11236">MLFNYSRLIKKTAVQDTPEKIALTSLTQHAVNRALKAVSTTIDNTKRYLQTHLSTLEVNTDALVLWMSFYGHYQTTVKVILLDHNTLSNKTAPSVKGTQS</sequence>
<proteinExistence type="predicted"/>
<evidence type="ECO:0000313" key="2">
    <source>
        <dbReference type="EMBL" id="CAH0514309.1"/>
    </source>
</evidence>
<dbReference type="Proteomes" id="UP001158986">
    <property type="component" value="Unassembled WGS sequence"/>
</dbReference>
<dbReference type="EMBL" id="CAKLCB010000064">
    <property type="protein sequence ID" value="CAH0514306.1"/>
    <property type="molecule type" value="Genomic_DNA"/>
</dbReference>
<reference evidence="1 3" key="1">
    <citation type="submission" date="2021-11" db="EMBL/GenBank/DDBJ databases">
        <authorList>
            <person name="Islam A."/>
            <person name="Islam S."/>
            <person name="Flora M.S."/>
            <person name="Rahman M."/>
            <person name="Ziaur R.M."/>
            <person name="Epstein J.H."/>
            <person name="Hassan M."/>
            <person name="Klassen M."/>
            <person name="Woodard K."/>
            <person name="Webb A."/>
            <person name="Webby R.J."/>
            <person name="El Zowalaty M.E."/>
        </authorList>
    </citation>
    <scope>NUCLEOTIDE SEQUENCE [LARGE SCALE GENOMIC DNA]</scope>
    <source>
        <strain evidence="1">Pbs1</strain>
    </source>
</reference>
<name>A0ABN8CQ07_9STRA</name>
<keyword evidence="3" id="KW-1185">Reference proteome</keyword>
<comment type="caution">
    <text evidence="1">The sequence shown here is derived from an EMBL/GenBank/DDBJ whole genome shotgun (WGS) entry which is preliminary data.</text>
</comment>
<evidence type="ECO:0000313" key="1">
    <source>
        <dbReference type="EMBL" id="CAH0514306.1"/>
    </source>
</evidence>
<gene>
    <name evidence="1" type="ORF">PBS001_LOCUS1065</name>
    <name evidence="2" type="ORF">PBS001_LOCUS1068</name>
</gene>
<accession>A0ABN8CQ07</accession>